<evidence type="ECO:0000313" key="2">
    <source>
        <dbReference type="Proteomes" id="UP001162640"/>
    </source>
</evidence>
<dbReference type="AlphaFoldDB" id="A0A9W7EHZ4"/>
<dbReference type="SUPFAM" id="SSF56235">
    <property type="entry name" value="N-terminal nucleophile aminohydrolases (Ntn hydrolases)"/>
    <property type="match status" value="1"/>
</dbReference>
<evidence type="ECO:0000313" key="1">
    <source>
        <dbReference type="EMBL" id="GMH81709.1"/>
    </source>
</evidence>
<dbReference type="Proteomes" id="UP001162640">
    <property type="component" value="Unassembled WGS sequence"/>
</dbReference>
<dbReference type="Gene3D" id="3.60.20.40">
    <property type="match status" value="1"/>
</dbReference>
<dbReference type="InterPro" id="IPR043138">
    <property type="entry name" value="GGT_lsub"/>
</dbReference>
<dbReference type="Pfam" id="PF01019">
    <property type="entry name" value="G_glu_transpept"/>
    <property type="match status" value="1"/>
</dbReference>
<dbReference type="InterPro" id="IPR029055">
    <property type="entry name" value="Ntn_hydrolases_N"/>
</dbReference>
<protein>
    <recommendedName>
        <fullName evidence="3">Gamma-glutamyltransferase</fullName>
    </recommendedName>
</protein>
<dbReference type="PANTHER" id="PTHR43881">
    <property type="entry name" value="GAMMA-GLUTAMYLTRANSPEPTIDASE (AFU_ORTHOLOGUE AFUA_4G13580)"/>
    <property type="match status" value="1"/>
</dbReference>
<dbReference type="InterPro" id="IPR043137">
    <property type="entry name" value="GGT_ssub_C"/>
</dbReference>
<reference evidence="2" key="1">
    <citation type="journal article" date="2023" name="Commun. Biol.">
        <title>Genome analysis of Parmales, the sister group of diatoms, reveals the evolutionary specialization of diatoms from phago-mixotrophs to photoautotrophs.</title>
        <authorList>
            <person name="Ban H."/>
            <person name="Sato S."/>
            <person name="Yoshikawa S."/>
            <person name="Yamada K."/>
            <person name="Nakamura Y."/>
            <person name="Ichinomiya M."/>
            <person name="Sato N."/>
            <person name="Blanc-Mathieu R."/>
            <person name="Endo H."/>
            <person name="Kuwata A."/>
            <person name="Ogata H."/>
        </authorList>
    </citation>
    <scope>NUCLEOTIDE SEQUENCE [LARGE SCALE GENOMIC DNA]</scope>
</reference>
<name>A0A9W7EHZ4_9STRA</name>
<evidence type="ECO:0008006" key="3">
    <source>
        <dbReference type="Google" id="ProtNLM"/>
    </source>
</evidence>
<dbReference type="Gene3D" id="1.10.246.130">
    <property type="match status" value="1"/>
</dbReference>
<dbReference type="PRINTS" id="PR01210">
    <property type="entry name" value="GGTRANSPTASE"/>
</dbReference>
<sequence>MSEYFQTSASTSPAPIIPYISRRSPFFARSYMACTSQTLATSVATKILQKGGNCVHASIAAAAVLAVIEPCSTGIGGDMFALIWNESTKTVQGITGCGRLPKGSSLLSLPKDFDISKPTREGKFNANMVTVPGTARGWWDLYTRYCTSTSPDVLPGTPHTMLDLLTPAITMCREGVPIAGPITANAWRDGLKGQIQQFPELYEPNQCPLTVDGVNSPKMGELYKNEDLGNALEEIGKGYDNFYTGYIADKIVDTVQKLGGKMTKEDLSEHKSEWVNPISVDYMGKTLWEIPPPGQGVAGLIAVRNFKFVEDMKEEVLTSLEEKHGMIESMRVGFDVARKRVEDGAVIDVGEGLPKMRAEFNFDKSMVDGHPEKTSCTVSFQTYDSYGNSTSFVNSNYMGFGTGIVPPGAGFTLQNRGAGFNFEPGVVNEYKGGKRPYHTIIPAMVTENGAFKASISNMGGFMQPQGHLQLMVNLFKHNLNAQEAVDVPRFCIRDGTCNGVVCLEPGFGEEEELKAMGHKIAEGSRSLFGRAQVILKKENGVLEGGSDGRSDGCAMGF</sequence>
<comment type="caution">
    <text evidence="1">The sequence shown here is derived from an EMBL/GenBank/DDBJ whole genome shotgun (WGS) entry which is preliminary data.</text>
</comment>
<dbReference type="PANTHER" id="PTHR43881:SF1">
    <property type="entry name" value="GAMMA-GLUTAMYLTRANSPEPTIDASE (AFU_ORTHOLOGUE AFUA_4G13580)"/>
    <property type="match status" value="1"/>
</dbReference>
<accession>A0A9W7EHZ4</accession>
<dbReference type="EMBL" id="BLQM01000303">
    <property type="protein sequence ID" value="GMH81709.1"/>
    <property type="molecule type" value="Genomic_DNA"/>
</dbReference>
<organism evidence="1 2">
    <name type="scientific">Triparma laevis f. inornata</name>
    <dbReference type="NCBI Taxonomy" id="1714386"/>
    <lineage>
        <taxon>Eukaryota</taxon>
        <taxon>Sar</taxon>
        <taxon>Stramenopiles</taxon>
        <taxon>Ochrophyta</taxon>
        <taxon>Bolidophyceae</taxon>
        <taxon>Parmales</taxon>
        <taxon>Triparmaceae</taxon>
        <taxon>Triparma</taxon>
    </lineage>
</organism>
<proteinExistence type="predicted"/>
<gene>
    <name evidence="1" type="ORF">TL16_g09018</name>
</gene>
<dbReference type="InterPro" id="IPR052896">
    <property type="entry name" value="GGT-like_enzyme"/>
</dbReference>